<dbReference type="AlphaFoldDB" id="A0A086SXF5"/>
<gene>
    <name evidence="1" type="ORF">ACRE_074760</name>
</gene>
<proteinExistence type="predicted"/>
<accession>A0A086SXF5</accession>
<evidence type="ECO:0000313" key="1">
    <source>
        <dbReference type="EMBL" id="KFH41787.1"/>
    </source>
</evidence>
<protein>
    <recommendedName>
        <fullName evidence="3">Branched-chain-amino-acid aminotransferase-like protein</fullName>
    </recommendedName>
</protein>
<dbReference type="Gene3D" id="3.40.50.300">
    <property type="entry name" value="P-loop containing nucleotide triphosphate hydrolases"/>
    <property type="match status" value="1"/>
</dbReference>
<dbReference type="PANTHER" id="PTHR48419:SF1">
    <property type="entry name" value="SULFOTRANSFERASE DOMAIN-CONTAINING PROTEIN"/>
    <property type="match status" value="1"/>
</dbReference>
<sequence>MAPRPIFCATHPRAISTAFERVFMTRRDTLQCVHEPFGDAFYYGPEFMSERFADDVAAREASGLSNETYRDIVEYIANEGQKEVRTLLSGRPGKRVFIKDMAYYLMPPDGKRTGIAPSLGGGIEAGNPTVLPLDILKKFHFTFLIRHPRRSIPSYWRCIIPPLSEITGFDHFMPNEAGYEELVRLFDLLVNSGLVDRDQLTVIDADDMLDNPERTIREFCRRTDIDFRPEMLEWTEDDKRHARQHFAKWNGFHEDAINSYALRARPHAQKESTVESENKEWRDKYGAEAQKIIRATVDANIPHYEYLKQFCIGT</sequence>
<keyword evidence="2" id="KW-1185">Reference proteome</keyword>
<organism evidence="1 2">
    <name type="scientific">Hapsidospora chrysogenum (strain ATCC 11550 / CBS 779.69 / DSM 880 / IAM 14645 / JCM 23072 / IMI 49137)</name>
    <name type="common">Acremonium chrysogenum</name>
    <dbReference type="NCBI Taxonomy" id="857340"/>
    <lineage>
        <taxon>Eukaryota</taxon>
        <taxon>Fungi</taxon>
        <taxon>Dikarya</taxon>
        <taxon>Ascomycota</taxon>
        <taxon>Pezizomycotina</taxon>
        <taxon>Sordariomycetes</taxon>
        <taxon>Hypocreomycetidae</taxon>
        <taxon>Hypocreales</taxon>
        <taxon>Bionectriaceae</taxon>
        <taxon>Hapsidospora</taxon>
    </lineage>
</organism>
<comment type="caution">
    <text evidence="1">The sequence shown here is derived from an EMBL/GenBank/DDBJ whole genome shotgun (WGS) entry which is preliminary data.</text>
</comment>
<evidence type="ECO:0008006" key="3">
    <source>
        <dbReference type="Google" id="ProtNLM"/>
    </source>
</evidence>
<name>A0A086SXF5_HAPC1</name>
<evidence type="ECO:0000313" key="2">
    <source>
        <dbReference type="Proteomes" id="UP000029964"/>
    </source>
</evidence>
<dbReference type="HOGENOM" id="CLU_033907_0_0_1"/>
<dbReference type="OrthoDB" id="2405944at2759"/>
<dbReference type="SUPFAM" id="SSF52540">
    <property type="entry name" value="P-loop containing nucleoside triphosphate hydrolases"/>
    <property type="match status" value="1"/>
</dbReference>
<dbReference type="PANTHER" id="PTHR48419">
    <property type="entry name" value="SULFOTRANSFERASE DOMAIN-CONTAINING PROTEIN"/>
    <property type="match status" value="1"/>
</dbReference>
<dbReference type="STRING" id="857340.A0A086SXF5"/>
<dbReference type="EMBL" id="JPKY01000114">
    <property type="protein sequence ID" value="KFH41787.1"/>
    <property type="molecule type" value="Genomic_DNA"/>
</dbReference>
<reference evidence="2" key="1">
    <citation type="journal article" date="2014" name="Genome Announc.">
        <title>Genome sequence and annotation of Acremonium chrysogenum, producer of the beta-lactam antibiotic cephalosporin C.</title>
        <authorList>
            <person name="Terfehr D."/>
            <person name="Dahlmann T.A."/>
            <person name="Specht T."/>
            <person name="Zadra I."/>
            <person name="Kuernsteiner H."/>
            <person name="Kueck U."/>
        </authorList>
    </citation>
    <scope>NUCLEOTIDE SEQUENCE [LARGE SCALE GENOMIC DNA]</scope>
    <source>
        <strain evidence="2">ATCC 11550 / CBS 779.69 / DSM 880 / IAM 14645 / JCM 23072 / IMI 49137</strain>
    </source>
</reference>
<dbReference type="InterPro" id="IPR027417">
    <property type="entry name" value="P-loop_NTPase"/>
</dbReference>
<dbReference type="Proteomes" id="UP000029964">
    <property type="component" value="Unassembled WGS sequence"/>
</dbReference>
<dbReference type="InterPro" id="IPR053226">
    <property type="entry name" value="Pyrrolopyrazine_biosynth_F"/>
</dbReference>